<evidence type="ECO:0000313" key="3">
    <source>
        <dbReference type="EMBL" id="MBR7833813.1"/>
    </source>
</evidence>
<dbReference type="AlphaFoldDB" id="A0A941EMU0"/>
<dbReference type="RefSeq" id="WP_212528334.1">
    <property type="nucleotide sequence ID" value="NZ_JAGSOG010000040.1"/>
</dbReference>
<gene>
    <name evidence="3" type="ORF">KDL01_11085</name>
</gene>
<dbReference type="EMBL" id="JAGSOG010000040">
    <property type="protein sequence ID" value="MBR7833813.1"/>
    <property type="molecule type" value="Genomic_DNA"/>
</dbReference>
<evidence type="ECO:0000313" key="4">
    <source>
        <dbReference type="Proteomes" id="UP000675781"/>
    </source>
</evidence>
<evidence type="ECO:0000256" key="1">
    <source>
        <dbReference type="SAM" id="MobiDB-lite"/>
    </source>
</evidence>
<accession>A0A941EMU0</accession>
<proteinExistence type="predicted"/>
<name>A0A941EMU0_9ACTN</name>
<feature type="domain" description="Putative metallopeptidase" evidence="2">
    <location>
        <begin position="210"/>
        <end position="454"/>
    </location>
</feature>
<comment type="caution">
    <text evidence="3">The sequence shown here is derived from an EMBL/GenBank/DDBJ whole genome shotgun (WGS) entry which is preliminary data.</text>
</comment>
<dbReference type="Proteomes" id="UP000675781">
    <property type="component" value="Unassembled WGS sequence"/>
</dbReference>
<keyword evidence="4" id="KW-1185">Reference proteome</keyword>
<feature type="region of interest" description="Disordered" evidence="1">
    <location>
        <begin position="433"/>
        <end position="458"/>
    </location>
</feature>
<dbReference type="PANTHER" id="PTHR38730:SF1">
    <property type="entry name" value="SLL7028 PROTEIN"/>
    <property type="match status" value="1"/>
</dbReference>
<dbReference type="Pfam" id="PF13203">
    <property type="entry name" value="DUF2201_N"/>
    <property type="match status" value="1"/>
</dbReference>
<dbReference type="PANTHER" id="PTHR38730">
    <property type="entry name" value="SLL7028 PROTEIN"/>
    <property type="match status" value="1"/>
</dbReference>
<evidence type="ECO:0000259" key="2">
    <source>
        <dbReference type="Pfam" id="PF13203"/>
    </source>
</evidence>
<sequence>MARPRGPAQAPPGAQDALRGHEILNAHRAFQHIRLGSSCGNASCPRLPRTGLVRVDSSGSLHLNVWTRAEPEVWAWAIAHARLHLGFGHIPAERTPGPEPDAALAAARCVVVNRFLSGFKVGHTPFAAQEWPEGDEETLAGYWRATGIPEHFLGRGTAGEERDHDQVPYTGQVDPPDWTASFARQLHEALAASILVASGREQTERKRVWDAALEWFVSSFPLLGAIAARLRIVADAEFARTQHIAIAAVDASVGEIYINPLAGLRPPEWRFVLAHEMLHAALRHGDRVGGRDPYLWNVACDYVINGWLVELGVGEMPDGVLYDAELAGSSAEQVYDRIAHDLRRLRKLATLRGRGLGDVLTEPLPRPGEAVAAVDLDDFYRKALIDGRVLHLARRGLLPSGLDQEIRTLEHPPIPWDARLARWFDEHVQPEEPRRSYARASRRQSATPDIARPGRYRPTEEVPRRTFGVVLDTSGSMPARLLGKALGAIASYALARDVPAARIVYCDAAPYDAGYLPVEQIAGRVRVRGRGGTRLQPGIDLLLRAGDFPADAPILVITDGDCEPLTVRPREHAYLLPRGRALPFTPRGEVFELR</sequence>
<protein>
    <recommendedName>
        <fullName evidence="2">Putative metallopeptidase domain-containing protein</fullName>
    </recommendedName>
</protein>
<reference evidence="3" key="1">
    <citation type="submission" date="2021-04" db="EMBL/GenBank/DDBJ databases">
        <title>Genome based classification of Actinospica acidithermotolerans sp. nov., an actinobacterium isolated from an Indonesian hot spring.</title>
        <authorList>
            <person name="Kusuma A.B."/>
            <person name="Putra K.E."/>
            <person name="Nafisah S."/>
            <person name="Loh J."/>
            <person name="Nouioui I."/>
            <person name="Goodfellow M."/>
        </authorList>
    </citation>
    <scope>NUCLEOTIDE SEQUENCE</scope>
    <source>
        <strain evidence="3">CSCA 57</strain>
    </source>
</reference>
<organism evidence="3 4">
    <name type="scientific">Actinospica durhamensis</name>
    <dbReference type="NCBI Taxonomy" id="1508375"/>
    <lineage>
        <taxon>Bacteria</taxon>
        <taxon>Bacillati</taxon>
        <taxon>Actinomycetota</taxon>
        <taxon>Actinomycetes</taxon>
        <taxon>Catenulisporales</taxon>
        <taxon>Actinospicaceae</taxon>
        <taxon>Actinospica</taxon>
    </lineage>
</organism>
<dbReference type="InterPro" id="IPR025154">
    <property type="entry name" value="Put_metallopeptidase_dom"/>
</dbReference>